<dbReference type="OrthoDB" id="5428901at2759"/>
<feature type="transmembrane region" description="Helical" evidence="2">
    <location>
        <begin position="615"/>
        <end position="640"/>
    </location>
</feature>
<keyword evidence="2" id="KW-0472">Membrane</keyword>
<dbReference type="AlphaFoldDB" id="A0A2D3UVU0"/>
<proteinExistence type="predicted"/>
<keyword evidence="2" id="KW-0812">Transmembrane</keyword>
<dbReference type="Proteomes" id="UP000225277">
    <property type="component" value="Unassembled WGS sequence"/>
</dbReference>
<feature type="transmembrane region" description="Helical" evidence="2">
    <location>
        <begin position="252"/>
        <end position="273"/>
    </location>
</feature>
<dbReference type="Pfam" id="PF11915">
    <property type="entry name" value="DUF3433"/>
    <property type="match status" value="2"/>
</dbReference>
<feature type="transmembrane region" description="Helical" evidence="2">
    <location>
        <begin position="46"/>
        <end position="68"/>
    </location>
</feature>
<dbReference type="EMBL" id="FJUY01000005">
    <property type="protein sequence ID" value="CZT18315.1"/>
    <property type="molecule type" value="Genomic_DNA"/>
</dbReference>
<dbReference type="InterPro" id="IPR021840">
    <property type="entry name" value="DUF3433"/>
</dbReference>
<feature type="transmembrane region" description="Helical" evidence="2">
    <location>
        <begin position="646"/>
        <end position="671"/>
    </location>
</feature>
<organism evidence="3 4">
    <name type="scientific">Ramularia collo-cygni</name>
    <dbReference type="NCBI Taxonomy" id="112498"/>
    <lineage>
        <taxon>Eukaryota</taxon>
        <taxon>Fungi</taxon>
        <taxon>Dikarya</taxon>
        <taxon>Ascomycota</taxon>
        <taxon>Pezizomycotina</taxon>
        <taxon>Dothideomycetes</taxon>
        <taxon>Dothideomycetidae</taxon>
        <taxon>Mycosphaerellales</taxon>
        <taxon>Mycosphaerellaceae</taxon>
        <taxon>Ramularia</taxon>
    </lineage>
</organism>
<feature type="compositionally biased region" description="Basic and acidic residues" evidence="1">
    <location>
        <begin position="108"/>
        <end position="122"/>
    </location>
</feature>
<dbReference type="PANTHER" id="PTHR37544:SF3">
    <property type="entry name" value="SPRAY"/>
    <property type="match status" value="1"/>
</dbReference>
<evidence type="ECO:0000256" key="1">
    <source>
        <dbReference type="SAM" id="MobiDB-lite"/>
    </source>
</evidence>
<reference evidence="3 4" key="1">
    <citation type="submission" date="2016-03" db="EMBL/GenBank/DDBJ databases">
        <authorList>
            <person name="Ploux O."/>
        </authorList>
    </citation>
    <scope>NUCLEOTIDE SEQUENCE [LARGE SCALE GENOMIC DNA]</scope>
    <source>
        <strain evidence="3 4">URUG2</strain>
    </source>
</reference>
<keyword evidence="2" id="KW-1133">Transmembrane helix</keyword>
<gene>
    <name evidence="3" type="ORF">RCC_04159</name>
</gene>
<evidence type="ECO:0000256" key="2">
    <source>
        <dbReference type="SAM" id="Phobius"/>
    </source>
</evidence>
<evidence type="ECO:0000313" key="4">
    <source>
        <dbReference type="Proteomes" id="UP000225277"/>
    </source>
</evidence>
<accession>A0A2D3UVU0</accession>
<protein>
    <submittedName>
        <fullName evidence="3">Uncharacterized protein</fullName>
    </submittedName>
</protein>
<keyword evidence="4" id="KW-1185">Reference proteome</keyword>
<feature type="transmembrane region" description="Helical" evidence="2">
    <location>
        <begin position="515"/>
        <end position="536"/>
    </location>
</feature>
<dbReference type="RefSeq" id="XP_023625205.1">
    <property type="nucleotide sequence ID" value="XM_023769437.1"/>
</dbReference>
<feature type="transmembrane region" description="Helical" evidence="2">
    <location>
        <begin position="556"/>
        <end position="572"/>
    </location>
</feature>
<evidence type="ECO:0000313" key="3">
    <source>
        <dbReference type="EMBL" id="CZT18315.1"/>
    </source>
</evidence>
<feature type="transmembrane region" description="Helical" evidence="2">
    <location>
        <begin position="319"/>
        <end position="338"/>
    </location>
</feature>
<dbReference type="PANTHER" id="PTHR37544">
    <property type="entry name" value="SPRAY-RELATED"/>
    <property type="match status" value="1"/>
</dbReference>
<dbReference type="STRING" id="112498.A0A2D3UVU0"/>
<sequence>MTNEIYSRVEIERLDGVQSRSGAAFQSSRVPIKVNKSNYKPVALRLSSLLVLFAFTISLIGLLQYALVQLPNIQGRFGIDTLKDAKASIESEIYRRQAWHETGSLVRESQEKRGSMSPDTKDSTGTPLALSLSISMPPTRSEDDYSPNERSLNLAEKVAAVFDEQRTEAMRHVEVREETTAAPTAATTSSDELVAETRSAQETELTSISTASSSYVAPEPTIPPVGAPPPGVYVPEEETKGVVVFRWTPVQVFVGTYLAVLLAVFYRMIVAIVQTQLRLIDPFRQLASSKGALASSALFTSYHAQAVLGPLVALRSGRYTLFAIGVACWTSCLLPAFASEAVFVDTNWDCPDPEVGTRNACPPRITASLSVIRLLQGLLSFVAAVILGSIFALRRKTGLDEDPSSIAAVAKLMGNPQFEDDLKVLPSEPGTTLASMRQEIGHKKYKLGTWIDRSNEQHYGMIPASTADRDFEGDAAHPAHQSTTVDWSSTAARYRPVDPRSSAYKYVGHEKRWRYADFVLLLLVTGAFGVVLAYRFATGDKGFNKFFSSSTFGPRFILTGTATVIANIWGGVEQNSMVMAPFNQLANGPASFDTLSFSPTITPILSTWRAMSRGYWFAGAVTIMTLLAEVLSIAISGVPFATGQTWMNFLVVTYISLAILGVMILTAIAVISHRKCEPKIPVVPDTLGVKMSYLVGSRMLVNFDGNAGVAGENWLRSGRYKFESVVEKDGSHWWRIDQIARRGGD</sequence>
<dbReference type="GeneID" id="35599336"/>
<feature type="region of interest" description="Disordered" evidence="1">
    <location>
        <begin position="174"/>
        <end position="193"/>
    </location>
</feature>
<name>A0A2D3UVU0_9PEZI</name>
<feature type="region of interest" description="Disordered" evidence="1">
    <location>
        <begin position="104"/>
        <end position="149"/>
    </location>
</feature>
<feature type="transmembrane region" description="Helical" evidence="2">
    <location>
        <begin position="374"/>
        <end position="393"/>
    </location>
</feature>